<dbReference type="PANTHER" id="PTHR47371:SF3">
    <property type="entry name" value="PHOSPHOGLYCEROL TRANSFERASE I"/>
    <property type="match status" value="1"/>
</dbReference>
<dbReference type="PANTHER" id="PTHR47371">
    <property type="entry name" value="LIPOTEICHOIC ACID SYNTHASE"/>
    <property type="match status" value="1"/>
</dbReference>
<keyword evidence="6 8" id="KW-0472">Membrane</keyword>
<dbReference type="Gene3D" id="3.40.720.10">
    <property type="entry name" value="Alkaline Phosphatase, subunit A"/>
    <property type="match status" value="1"/>
</dbReference>
<feature type="transmembrane region" description="Helical" evidence="8">
    <location>
        <begin position="209"/>
        <end position="229"/>
    </location>
</feature>
<evidence type="ECO:0000256" key="2">
    <source>
        <dbReference type="ARBA" id="ARBA00004936"/>
    </source>
</evidence>
<gene>
    <name evidence="10" type="ORF">H9Q76_08335</name>
</gene>
<dbReference type="AlphaFoldDB" id="A0A7G9FJM6"/>
<dbReference type="SUPFAM" id="SSF53649">
    <property type="entry name" value="Alkaline phosphatase-like"/>
    <property type="match status" value="1"/>
</dbReference>
<feature type="transmembrane region" description="Helical" evidence="8">
    <location>
        <begin position="130"/>
        <end position="152"/>
    </location>
</feature>
<evidence type="ECO:0000313" key="11">
    <source>
        <dbReference type="Proteomes" id="UP000515819"/>
    </source>
</evidence>
<sequence length="715" mass="81385">MSEKIIKDQEETKEETKIGSEEIVKNGETKTGSEEIVKNEEKEVPEKVDANSSFWSKVKHFLKYSIQTWIARCFLIAFGLELLMEILGRRSLVLGVKFMVSSPIVFLYNTSIIFFTLLFALFLRKRVFGIVLISIVWLICGFANFVVLGYRITPFAAIDLLMVKDVISMLDVYFSKVQQVLLVVAAVAVIAGIVILFRKSPKFEGKKHVMRTMVVCIVMWIGIMLFTNFNVSHNIISDDFANLGMAYQDYGFAYCFTNSIIDNGISKPDDYDETTMLHLRNKLNSEELEADTSKKKTPNIICVQLESFFDPKVVKGLTLSEDPVPNFTRLKEKFPSGYLTMPALGAGTANSEFEVLTGIRSAYFGAGEYPYKTTVNKKPIEGMCSLLEKEGYHTFAMHNNKSSFYDRKDVYNEMGFERFISLEYMYNVEKTSTGWAKDEILVNNIKNCLRSTEGQDFVFTISVQGHGKYPEELGACDEKIKVSYPQDPVKENQLTYYVNQIHEMDQMIHDLINALDSIGEDYILLLYGDHLPTITFDDDQLPHSQFQTEYILVNNMNLDIPDEDIRASEVSTKIFKALNLNMGYVQRAHCLYQDNEEELDHAVTLLAYDMLFGDDYVYDGQSPVPEVGEKPMIMGLEEIGISRVSNEGDHAVVRGRNFNEYSKVYDGEDQLETLYVDRNTLMVQDQTLSDGALITVKQVDDSGHVLSSSSYYTFH</sequence>
<keyword evidence="11" id="KW-1185">Reference proteome</keyword>
<evidence type="ECO:0000256" key="8">
    <source>
        <dbReference type="SAM" id="Phobius"/>
    </source>
</evidence>
<dbReference type="KEGG" id="wcp:H9Q76_08335"/>
<dbReference type="InterPro" id="IPR050448">
    <property type="entry name" value="OpgB/LTA_synthase_biosynth"/>
</dbReference>
<dbReference type="EMBL" id="CP060632">
    <property type="protein sequence ID" value="QNL98757.1"/>
    <property type="molecule type" value="Genomic_DNA"/>
</dbReference>
<evidence type="ECO:0000256" key="7">
    <source>
        <dbReference type="SAM" id="MobiDB-lite"/>
    </source>
</evidence>
<proteinExistence type="predicted"/>
<accession>A0A7G9FJM6</accession>
<keyword evidence="4 8" id="KW-0812">Transmembrane</keyword>
<evidence type="ECO:0000259" key="9">
    <source>
        <dbReference type="Pfam" id="PF00884"/>
    </source>
</evidence>
<evidence type="ECO:0000256" key="1">
    <source>
        <dbReference type="ARBA" id="ARBA00004651"/>
    </source>
</evidence>
<feature type="transmembrane region" description="Helical" evidence="8">
    <location>
        <begin position="100"/>
        <end position="123"/>
    </location>
</feature>
<evidence type="ECO:0000256" key="3">
    <source>
        <dbReference type="ARBA" id="ARBA00022475"/>
    </source>
</evidence>
<keyword evidence="5 8" id="KW-1133">Transmembrane helix</keyword>
<keyword evidence="3" id="KW-1003">Cell membrane</keyword>
<name>A0A7G9FJM6_9FIRM</name>
<dbReference type="InterPro" id="IPR000917">
    <property type="entry name" value="Sulfatase_N"/>
</dbReference>
<comment type="subcellular location">
    <subcellularLocation>
        <location evidence="1">Cell membrane</location>
        <topology evidence="1">Multi-pass membrane protein</topology>
    </subcellularLocation>
</comment>
<feature type="transmembrane region" description="Helical" evidence="8">
    <location>
        <begin position="177"/>
        <end position="197"/>
    </location>
</feature>
<dbReference type="GO" id="GO:0005886">
    <property type="term" value="C:plasma membrane"/>
    <property type="evidence" value="ECO:0007669"/>
    <property type="project" value="UniProtKB-SubCell"/>
</dbReference>
<feature type="region of interest" description="Disordered" evidence="7">
    <location>
        <begin position="1"/>
        <end position="42"/>
    </location>
</feature>
<evidence type="ECO:0000256" key="6">
    <source>
        <dbReference type="ARBA" id="ARBA00023136"/>
    </source>
</evidence>
<dbReference type="Proteomes" id="UP000515819">
    <property type="component" value="Chromosome"/>
</dbReference>
<feature type="domain" description="Sulfatase N-terminal" evidence="9">
    <location>
        <begin position="298"/>
        <end position="552"/>
    </location>
</feature>
<protein>
    <submittedName>
        <fullName evidence="10">LTA synthase family protein</fullName>
    </submittedName>
</protein>
<dbReference type="CDD" id="cd16015">
    <property type="entry name" value="LTA_synthase"/>
    <property type="match status" value="1"/>
</dbReference>
<dbReference type="RefSeq" id="WP_249320927.1">
    <property type="nucleotide sequence ID" value="NZ_CP060632.1"/>
</dbReference>
<organism evidence="10 11">
    <name type="scientific">Wujia chipingensis</name>
    <dbReference type="NCBI Taxonomy" id="2763670"/>
    <lineage>
        <taxon>Bacteria</taxon>
        <taxon>Bacillati</taxon>
        <taxon>Bacillota</taxon>
        <taxon>Clostridia</taxon>
        <taxon>Lachnospirales</taxon>
        <taxon>Lachnospiraceae</taxon>
        <taxon>Wujia</taxon>
    </lineage>
</organism>
<reference evidence="10 11" key="1">
    <citation type="submission" date="2020-08" db="EMBL/GenBank/DDBJ databases">
        <authorList>
            <person name="Liu C."/>
            <person name="Sun Q."/>
        </authorList>
    </citation>
    <scope>NUCLEOTIDE SEQUENCE [LARGE SCALE GENOMIC DNA]</scope>
    <source>
        <strain evidence="10 11">NSJ-4</strain>
    </source>
</reference>
<evidence type="ECO:0000256" key="5">
    <source>
        <dbReference type="ARBA" id="ARBA00022989"/>
    </source>
</evidence>
<dbReference type="Pfam" id="PF00884">
    <property type="entry name" value="Sulfatase"/>
    <property type="match status" value="1"/>
</dbReference>
<evidence type="ECO:0000256" key="4">
    <source>
        <dbReference type="ARBA" id="ARBA00022692"/>
    </source>
</evidence>
<evidence type="ECO:0000313" key="10">
    <source>
        <dbReference type="EMBL" id="QNL98757.1"/>
    </source>
</evidence>
<dbReference type="InterPro" id="IPR017850">
    <property type="entry name" value="Alkaline_phosphatase_core_sf"/>
</dbReference>
<feature type="transmembrane region" description="Helical" evidence="8">
    <location>
        <begin position="69"/>
        <end position="88"/>
    </location>
</feature>
<comment type="pathway">
    <text evidence="2">Cell wall biogenesis; lipoteichoic acid biosynthesis.</text>
</comment>